<dbReference type="EMBL" id="JAENGY010000766">
    <property type="protein sequence ID" value="KAG6956947.1"/>
    <property type="molecule type" value="Genomic_DNA"/>
</dbReference>
<proteinExistence type="predicted"/>
<evidence type="ECO:0000313" key="2">
    <source>
        <dbReference type="Proteomes" id="UP000709295"/>
    </source>
</evidence>
<keyword evidence="2" id="KW-1185">Reference proteome</keyword>
<name>A0A8J5J4A2_9STRA</name>
<dbReference type="AlphaFoldDB" id="A0A8J5J4A2"/>
<gene>
    <name evidence="1" type="ORF">JG688_00011194</name>
</gene>
<comment type="caution">
    <text evidence="1">The sequence shown here is derived from an EMBL/GenBank/DDBJ whole genome shotgun (WGS) entry which is preliminary data.</text>
</comment>
<sequence>MLFCSIITSKLFPTRCKPQSTNEERRQAVLEVRVAGEVTEGLAAKYDVHRATLWRWAKAEARINEGQGTKRKKKVMSTVKRGVKLRFPLLEARLLEWFTDLRKNKAMCVTSQCLLLMAVRFELEYLTGRSLDAAVEVADKCSRTITYNLEMVGLFAGVQVAGKYESVFSMEQTSIYIDMGPKRTIEFVGAKNVDTIQGMSENSFRASVFLCASATGSRFPCSMCSYYGDCCKGMESGSNEGNCARLHQGGHRTLRTAGC</sequence>
<accession>A0A8J5J4A2</accession>
<reference evidence="1" key="1">
    <citation type="submission" date="2021-01" db="EMBL/GenBank/DDBJ databases">
        <title>Phytophthora aleatoria, a newly-described species from Pinus radiata is distinct from Phytophthora cactorum isolates based on comparative genomics.</title>
        <authorList>
            <person name="Mcdougal R."/>
            <person name="Panda P."/>
            <person name="Williams N."/>
            <person name="Studholme D.J."/>
        </authorList>
    </citation>
    <scope>NUCLEOTIDE SEQUENCE</scope>
    <source>
        <strain evidence="1">NZFS 4037</strain>
    </source>
</reference>
<dbReference type="Proteomes" id="UP000709295">
    <property type="component" value="Unassembled WGS sequence"/>
</dbReference>
<protein>
    <recommendedName>
        <fullName evidence="3">HTH psq-type domain-containing protein</fullName>
    </recommendedName>
</protein>
<organism evidence="1 2">
    <name type="scientific">Phytophthora aleatoria</name>
    <dbReference type="NCBI Taxonomy" id="2496075"/>
    <lineage>
        <taxon>Eukaryota</taxon>
        <taxon>Sar</taxon>
        <taxon>Stramenopiles</taxon>
        <taxon>Oomycota</taxon>
        <taxon>Peronosporomycetes</taxon>
        <taxon>Peronosporales</taxon>
        <taxon>Peronosporaceae</taxon>
        <taxon>Phytophthora</taxon>
    </lineage>
</organism>
<evidence type="ECO:0000313" key="1">
    <source>
        <dbReference type="EMBL" id="KAG6956947.1"/>
    </source>
</evidence>
<evidence type="ECO:0008006" key="3">
    <source>
        <dbReference type="Google" id="ProtNLM"/>
    </source>
</evidence>